<dbReference type="KEGG" id="nai:NECAME_05567"/>
<dbReference type="AlphaFoldDB" id="W2SFT5"/>
<organism evidence="1 2">
    <name type="scientific">Necator americanus</name>
    <name type="common">Human hookworm</name>
    <dbReference type="NCBI Taxonomy" id="51031"/>
    <lineage>
        <taxon>Eukaryota</taxon>
        <taxon>Metazoa</taxon>
        <taxon>Ecdysozoa</taxon>
        <taxon>Nematoda</taxon>
        <taxon>Chromadorea</taxon>
        <taxon>Rhabditida</taxon>
        <taxon>Rhabditina</taxon>
        <taxon>Rhabditomorpha</taxon>
        <taxon>Strongyloidea</taxon>
        <taxon>Ancylostomatidae</taxon>
        <taxon>Bunostominae</taxon>
        <taxon>Necator</taxon>
    </lineage>
</organism>
<sequence length="63" mass="7560">MLKARNTWVRTLRKGGKHVEEPKHDDDNSIDDVDEDKIDEILRDATRNLVIFFCKVFHENWYS</sequence>
<protein>
    <submittedName>
        <fullName evidence="1">Uncharacterized protein</fullName>
    </submittedName>
</protein>
<dbReference type="EMBL" id="KI669253">
    <property type="protein sequence ID" value="ETN68484.1"/>
    <property type="molecule type" value="Genomic_DNA"/>
</dbReference>
<dbReference type="Proteomes" id="UP000053676">
    <property type="component" value="Unassembled WGS sequence"/>
</dbReference>
<dbReference type="STRING" id="51031.W2SFT5"/>
<reference evidence="2" key="1">
    <citation type="journal article" date="2014" name="Nat. Genet.">
        <title>Genome of the human hookworm Necator americanus.</title>
        <authorList>
            <person name="Tang Y.T."/>
            <person name="Gao X."/>
            <person name="Rosa B.A."/>
            <person name="Abubucker S."/>
            <person name="Hallsworth-Pepin K."/>
            <person name="Martin J."/>
            <person name="Tyagi R."/>
            <person name="Heizer E."/>
            <person name="Zhang X."/>
            <person name="Bhonagiri-Palsikar V."/>
            <person name="Minx P."/>
            <person name="Warren W.C."/>
            <person name="Wang Q."/>
            <person name="Zhan B."/>
            <person name="Hotez P.J."/>
            <person name="Sternberg P.W."/>
            <person name="Dougall A."/>
            <person name="Gaze S.T."/>
            <person name="Mulvenna J."/>
            <person name="Sotillo J."/>
            <person name="Ranganathan S."/>
            <person name="Rabelo E.M."/>
            <person name="Wilson R.K."/>
            <person name="Felgner P.L."/>
            <person name="Bethony J."/>
            <person name="Hawdon J.M."/>
            <person name="Gasser R.B."/>
            <person name="Loukas A."/>
            <person name="Mitreva M."/>
        </authorList>
    </citation>
    <scope>NUCLEOTIDE SEQUENCE [LARGE SCALE GENOMIC DNA]</scope>
</reference>
<evidence type="ECO:0000313" key="2">
    <source>
        <dbReference type="Proteomes" id="UP000053676"/>
    </source>
</evidence>
<name>W2SFT5_NECAM</name>
<evidence type="ECO:0000313" key="1">
    <source>
        <dbReference type="EMBL" id="ETN68484.1"/>
    </source>
</evidence>
<proteinExistence type="predicted"/>
<gene>
    <name evidence="1" type="ORF">NECAME_05567</name>
</gene>
<accession>W2SFT5</accession>
<keyword evidence="2" id="KW-1185">Reference proteome</keyword>